<organism evidence="2 3">
    <name type="scientific">Gregarina niphandrodes</name>
    <name type="common">Septate eugregarine</name>
    <dbReference type="NCBI Taxonomy" id="110365"/>
    <lineage>
        <taxon>Eukaryota</taxon>
        <taxon>Sar</taxon>
        <taxon>Alveolata</taxon>
        <taxon>Apicomplexa</taxon>
        <taxon>Conoidasida</taxon>
        <taxon>Gregarinasina</taxon>
        <taxon>Eugregarinorida</taxon>
        <taxon>Gregarinidae</taxon>
        <taxon>Gregarina</taxon>
    </lineage>
</organism>
<evidence type="ECO:0000313" key="3">
    <source>
        <dbReference type="Proteomes" id="UP000019763"/>
    </source>
</evidence>
<keyword evidence="3" id="KW-1185">Reference proteome</keyword>
<dbReference type="VEuPathDB" id="CryptoDB:GNI_073840"/>
<feature type="compositionally biased region" description="Basic and acidic residues" evidence="1">
    <location>
        <begin position="141"/>
        <end position="150"/>
    </location>
</feature>
<evidence type="ECO:0000256" key="1">
    <source>
        <dbReference type="SAM" id="MobiDB-lite"/>
    </source>
</evidence>
<dbReference type="AlphaFoldDB" id="A0A023B721"/>
<proteinExistence type="predicted"/>
<name>A0A023B721_GRENI</name>
<gene>
    <name evidence="2" type="ORF">GNI_073840</name>
</gene>
<accession>A0A023B721</accession>
<comment type="caution">
    <text evidence="2">The sequence shown here is derived from an EMBL/GenBank/DDBJ whole genome shotgun (WGS) entry which is preliminary data.</text>
</comment>
<sequence>MGIIMQLAEQYLPPFLARKVKHATSGAVALLLPQQPTPIWVVALVAVTCVLVIVNESSGEKVLDDRSQTAPPLYGRGAGPMIQTGWWTHPDIGVCLFATSLVLCLLLQLPLTVLAPMLFADPAAAIAGRFYQTHYNRQPEETFRHPDATKSSKTQSSPYTGNPQNYIPPLRQSSSKSVSDTTLTLCRLAPQTCV</sequence>
<dbReference type="GeneID" id="22912703"/>
<feature type="compositionally biased region" description="Polar residues" evidence="1">
    <location>
        <begin position="151"/>
        <end position="175"/>
    </location>
</feature>
<dbReference type="RefSeq" id="XP_011130418.1">
    <property type="nucleotide sequence ID" value="XM_011132116.1"/>
</dbReference>
<feature type="region of interest" description="Disordered" evidence="1">
    <location>
        <begin position="141"/>
        <end position="175"/>
    </location>
</feature>
<reference evidence="2" key="1">
    <citation type="submission" date="2013-12" db="EMBL/GenBank/DDBJ databases">
        <authorList>
            <person name="Omoto C.K."/>
            <person name="Sibley D."/>
            <person name="Venepally P."/>
            <person name="Hadjithomas M."/>
            <person name="Karamycheva S."/>
            <person name="Brunk B."/>
            <person name="Roos D."/>
            <person name="Caler E."/>
            <person name="Lorenzi H."/>
        </authorList>
    </citation>
    <scope>NUCLEOTIDE SEQUENCE</scope>
</reference>
<dbReference type="Proteomes" id="UP000019763">
    <property type="component" value="Unassembled WGS sequence"/>
</dbReference>
<dbReference type="EMBL" id="AFNH02000553">
    <property type="protein sequence ID" value="EZG66928.1"/>
    <property type="molecule type" value="Genomic_DNA"/>
</dbReference>
<evidence type="ECO:0000313" key="2">
    <source>
        <dbReference type="EMBL" id="EZG66928.1"/>
    </source>
</evidence>
<protein>
    <submittedName>
        <fullName evidence="2">Uncharacterized protein</fullName>
    </submittedName>
</protein>